<dbReference type="KEGG" id="acan:ACA1_219430"/>
<dbReference type="PROSITE" id="PS01344">
    <property type="entry name" value="FRATAXIN_1"/>
    <property type="match status" value="1"/>
</dbReference>
<gene>
    <name evidence="14" type="ORF">ACA1_219430</name>
</gene>
<dbReference type="VEuPathDB" id="AmoebaDB:ACA1_219430"/>
<organism evidence="14 15">
    <name type="scientific">Acanthamoeba castellanii (strain ATCC 30010 / Neff)</name>
    <dbReference type="NCBI Taxonomy" id="1257118"/>
    <lineage>
        <taxon>Eukaryota</taxon>
        <taxon>Amoebozoa</taxon>
        <taxon>Discosea</taxon>
        <taxon>Longamoebia</taxon>
        <taxon>Centramoebida</taxon>
        <taxon>Acanthamoebidae</taxon>
        <taxon>Acanthamoeba</taxon>
    </lineage>
</organism>
<dbReference type="GO" id="GO:0008199">
    <property type="term" value="F:ferric iron binding"/>
    <property type="evidence" value="ECO:0007669"/>
    <property type="project" value="InterPro"/>
</dbReference>
<evidence type="ECO:0000256" key="4">
    <source>
        <dbReference type="ARBA" id="ARBA00022434"/>
    </source>
</evidence>
<comment type="catalytic activity">
    <reaction evidence="12">
        <text>4 Fe(2+) + O2 + 4 H(+) = 4 Fe(3+) + 2 H2O</text>
        <dbReference type="Rhea" id="RHEA:11148"/>
        <dbReference type="ChEBI" id="CHEBI:15377"/>
        <dbReference type="ChEBI" id="CHEBI:15378"/>
        <dbReference type="ChEBI" id="CHEBI:15379"/>
        <dbReference type="ChEBI" id="CHEBI:29033"/>
        <dbReference type="ChEBI" id="CHEBI:29034"/>
        <dbReference type="EC" id="1.16.3.1"/>
    </reaction>
</comment>
<dbReference type="GeneID" id="14915838"/>
<keyword evidence="9" id="KW-0408">Iron</keyword>
<dbReference type="InterPro" id="IPR036524">
    <property type="entry name" value="Frataxin/CyaY_sf"/>
</dbReference>
<dbReference type="GO" id="GO:0005739">
    <property type="term" value="C:mitochondrion"/>
    <property type="evidence" value="ECO:0007669"/>
    <property type="project" value="UniProtKB-SubCell"/>
</dbReference>
<evidence type="ECO:0000313" key="15">
    <source>
        <dbReference type="Proteomes" id="UP000011083"/>
    </source>
</evidence>
<evidence type="ECO:0000256" key="10">
    <source>
        <dbReference type="ARBA" id="ARBA00023065"/>
    </source>
</evidence>
<evidence type="ECO:0000256" key="11">
    <source>
        <dbReference type="ARBA" id="ARBA00023128"/>
    </source>
</evidence>
<dbReference type="PANTHER" id="PTHR16821">
    <property type="entry name" value="FRATAXIN"/>
    <property type="match status" value="1"/>
</dbReference>
<dbReference type="EMBL" id="KB008036">
    <property type="protein sequence ID" value="ELR15228.1"/>
    <property type="molecule type" value="Genomic_DNA"/>
</dbReference>
<keyword evidence="8" id="KW-0560">Oxidoreductase</keyword>
<protein>
    <recommendedName>
        <fullName evidence="3">ferroxidase</fullName>
        <ecNumber evidence="3">1.16.3.1</ecNumber>
    </recommendedName>
</protein>
<evidence type="ECO:0000256" key="3">
    <source>
        <dbReference type="ARBA" id="ARBA00013107"/>
    </source>
</evidence>
<dbReference type="InterPro" id="IPR002908">
    <property type="entry name" value="Frataxin/CyaY"/>
</dbReference>
<accession>L8GRF3</accession>
<evidence type="ECO:0000256" key="5">
    <source>
        <dbReference type="ARBA" id="ARBA00022448"/>
    </source>
</evidence>
<dbReference type="PANTHER" id="PTHR16821:SF2">
    <property type="entry name" value="FRATAXIN, MITOCHONDRIAL"/>
    <property type="match status" value="1"/>
</dbReference>
<proteinExistence type="inferred from homology"/>
<keyword evidence="10" id="KW-0406">Ion transport</keyword>
<dbReference type="GO" id="GO:0034986">
    <property type="term" value="F:iron chaperone activity"/>
    <property type="evidence" value="ECO:0007669"/>
    <property type="project" value="TreeGrafter"/>
</dbReference>
<evidence type="ECO:0000256" key="2">
    <source>
        <dbReference type="ARBA" id="ARBA00008183"/>
    </source>
</evidence>
<feature type="region of interest" description="Disordered" evidence="13">
    <location>
        <begin position="1"/>
        <end position="24"/>
    </location>
</feature>
<dbReference type="SUPFAM" id="SSF55387">
    <property type="entry name" value="Frataxin/Nqo15-like"/>
    <property type="match status" value="1"/>
</dbReference>
<dbReference type="EC" id="1.16.3.1" evidence="3"/>
<dbReference type="GO" id="GO:0004322">
    <property type="term" value="F:ferroxidase activity"/>
    <property type="evidence" value="ECO:0007669"/>
    <property type="project" value="UniProtKB-EC"/>
</dbReference>
<keyword evidence="15" id="KW-1185">Reference proteome</keyword>
<evidence type="ECO:0000256" key="1">
    <source>
        <dbReference type="ARBA" id="ARBA00004173"/>
    </source>
</evidence>
<dbReference type="GO" id="GO:0006879">
    <property type="term" value="P:intracellular iron ion homeostasis"/>
    <property type="evidence" value="ECO:0007669"/>
    <property type="project" value="UniProtKB-KW"/>
</dbReference>
<evidence type="ECO:0000256" key="12">
    <source>
        <dbReference type="ARBA" id="ARBA00047990"/>
    </source>
</evidence>
<dbReference type="Proteomes" id="UP000011083">
    <property type="component" value="Unassembled WGS sequence"/>
</dbReference>
<feature type="compositionally biased region" description="Basic residues" evidence="13">
    <location>
        <begin position="1"/>
        <end position="10"/>
    </location>
</feature>
<evidence type="ECO:0000256" key="9">
    <source>
        <dbReference type="ARBA" id="ARBA00023004"/>
    </source>
</evidence>
<evidence type="ECO:0000313" key="14">
    <source>
        <dbReference type="EMBL" id="ELR15228.1"/>
    </source>
</evidence>
<dbReference type="Pfam" id="PF01491">
    <property type="entry name" value="Frataxin_Cyay"/>
    <property type="match status" value="1"/>
</dbReference>
<dbReference type="RefSeq" id="XP_004337241.1">
    <property type="nucleotide sequence ID" value="XM_004337193.1"/>
</dbReference>
<evidence type="ECO:0000256" key="13">
    <source>
        <dbReference type="SAM" id="MobiDB-lite"/>
    </source>
</evidence>
<dbReference type="SMART" id="SM01219">
    <property type="entry name" value="Frataxin_Cyay"/>
    <property type="match status" value="1"/>
</dbReference>
<keyword evidence="11" id="KW-0496">Mitochondrion</keyword>
<dbReference type="InterPro" id="IPR017789">
    <property type="entry name" value="Frataxin"/>
</dbReference>
<dbReference type="NCBIfam" id="TIGR03421">
    <property type="entry name" value="FeS_CyaY"/>
    <property type="match status" value="1"/>
</dbReference>
<dbReference type="STRING" id="1257118.L8GRF3"/>
<sequence>MFGSARHARHLATSAEPPSAGEFAKAAEETLEDLQDRLEEAGLDEDLDISYSDGVLTIRLGDKGTYVINKQTPNRQLWFSSPISGPKRFDYVATEGKWLDTREREPLHQLLYAELEQLTGVSLS</sequence>
<dbReference type="Gene3D" id="3.30.920.10">
    <property type="entry name" value="Frataxin/CyaY"/>
    <property type="match status" value="1"/>
</dbReference>
<reference evidence="14 15" key="1">
    <citation type="journal article" date="2013" name="Genome Biol.">
        <title>Genome of Acanthamoeba castellanii highlights extensive lateral gene transfer and early evolution of tyrosine kinase signaling.</title>
        <authorList>
            <person name="Clarke M."/>
            <person name="Lohan A.J."/>
            <person name="Liu B."/>
            <person name="Lagkouvardos I."/>
            <person name="Roy S."/>
            <person name="Zafar N."/>
            <person name="Bertelli C."/>
            <person name="Schilde C."/>
            <person name="Kianianmomeni A."/>
            <person name="Burglin T.R."/>
            <person name="Frech C."/>
            <person name="Turcotte B."/>
            <person name="Kopec K.O."/>
            <person name="Synnott J.M."/>
            <person name="Choo C."/>
            <person name="Paponov I."/>
            <person name="Finkler A."/>
            <person name="Soon Heng Tan C."/>
            <person name="Hutchins A.P."/>
            <person name="Weinmeier T."/>
            <person name="Rattei T."/>
            <person name="Chu J.S."/>
            <person name="Gimenez G."/>
            <person name="Irimia M."/>
            <person name="Rigden D.J."/>
            <person name="Fitzpatrick D.A."/>
            <person name="Lorenzo-Morales J."/>
            <person name="Bateman A."/>
            <person name="Chiu C.H."/>
            <person name="Tang P."/>
            <person name="Hegemann P."/>
            <person name="Fromm H."/>
            <person name="Raoult D."/>
            <person name="Greub G."/>
            <person name="Miranda-Saavedra D."/>
            <person name="Chen N."/>
            <person name="Nash P."/>
            <person name="Ginger M.L."/>
            <person name="Horn M."/>
            <person name="Schaap P."/>
            <person name="Caler L."/>
            <person name="Loftus B."/>
        </authorList>
    </citation>
    <scope>NUCLEOTIDE SEQUENCE [LARGE SCALE GENOMIC DNA]</scope>
    <source>
        <strain evidence="14 15">Neff</strain>
    </source>
</reference>
<keyword evidence="4" id="KW-0409">Iron storage</keyword>
<name>L8GRF3_ACACF</name>
<dbReference type="OrthoDB" id="1897642at2759"/>
<dbReference type="NCBIfam" id="TIGR03422">
    <property type="entry name" value="mito_frataxin"/>
    <property type="match status" value="1"/>
</dbReference>
<dbReference type="GO" id="GO:0008198">
    <property type="term" value="F:ferrous iron binding"/>
    <property type="evidence" value="ECO:0007669"/>
    <property type="project" value="TreeGrafter"/>
</dbReference>
<keyword evidence="6" id="KW-0410">Iron transport</keyword>
<evidence type="ECO:0000256" key="7">
    <source>
        <dbReference type="ARBA" id="ARBA00022946"/>
    </source>
</evidence>
<dbReference type="GO" id="GO:0016226">
    <property type="term" value="P:iron-sulfur cluster assembly"/>
    <property type="evidence" value="ECO:0007669"/>
    <property type="project" value="InterPro"/>
</dbReference>
<dbReference type="CDD" id="cd00503">
    <property type="entry name" value="Frataxin"/>
    <property type="match status" value="1"/>
</dbReference>
<keyword evidence="5" id="KW-0813">Transport</keyword>
<comment type="subcellular location">
    <subcellularLocation>
        <location evidence="1">Mitochondrion</location>
    </subcellularLocation>
</comment>
<dbReference type="OMA" id="YEVEYHS"/>
<keyword evidence="7" id="KW-0809">Transit peptide</keyword>
<dbReference type="InterPro" id="IPR020895">
    <property type="entry name" value="Frataxin_CS"/>
</dbReference>
<comment type="similarity">
    <text evidence="2">Belongs to the frataxin family.</text>
</comment>
<evidence type="ECO:0000256" key="6">
    <source>
        <dbReference type="ARBA" id="ARBA00022496"/>
    </source>
</evidence>
<dbReference type="PROSITE" id="PS50810">
    <property type="entry name" value="FRATAXIN_2"/>
    <property type="match status" value="1"/>
</dbReference>
<evidence type="ECO:0000256" key="8">
    <source>
        <dbReference type="ARBA" id="ARBA00023002"/>
    </source>
</evidence>
<dbReference type="GO" id="GO:0006826">
    <property type="term" value="P:iron ion transport"/>
    <property type="evidence" value="ECO:0007669"/>
    <property type="project" value="UniProtKB-KW"/>
</dbReference>
<dbReference type="GO" id="GO:0051537">
    <property type="term" value="F:2 iron, 2 sulfur cluster binding"/>
    <property type="evidence" value="ECO:0007669"/>
    <property type="project" value="TreeGrafter"/>
</dbReference>
<dbReference type="AlphaFoldDB" id="L8GRF3"/>